<evidence type="ECO:0000259" key="3">
    <source>
        <dbReference type="Pfam" id="PF18401"/>
    </source>
</evidence>
<evidence type="ECO:0000259" key="2">
    <source>
        <dbReference type="Pfam" id="PF18400"/>
    </source>
</evidence>
<comment type="caution">
    <text evidence="4">The sequence shown here is derived from an EMBL/GenBank/DDBJ whole genome shotgun (WGS) entry which is preliminary data.</text>
</comment>
<dbReference type="GO" id="GO:0005783">
    <property type="term" value="C:endoplasmic reticulum"/>
    <property type="evidence" value="ECO:0007669"/>
    <property type="project" value="TreeGrafter"/>
</dbReference>
<dbReference type="GO" id="GO:0003980">
    <property type="term" value="F:UDP-glucose:glycoprotein glucosyltransferase activity"/>
    <property type="evidence" value="ECO:0007669"/>
    <property type="project" value="InterPro"/>
</dbReference>
<protein>
    <submittedName>
        <fullName evidence="4">Uncharacterized protein</fullName>
    </submittedName>
</protein>
<dbReference type="InterPro" id="IPR040694">
    <property type="entry name" value="UGGT_TRXL_2"/>
</dbReference>
<evidence type="ECO:0000313" key="4">
    <source>
        <dbReference type="EMBL" id="GJJ15034.1"/>
    </source>
</evidence>
<feature type="region of interest" description="Disordered" evidence="1">
    <location>
        <begin position="76"/>
        <end position="133"/>
    </location>
</feature>
<dbReference type="InterPro" id="IPR009448">
    <property type="entry name" value="UDP-g_GGtrans"/>
</dbReference>
<reference evidence="4" key="1">
    <citation type="submission" date="2021-10" db="EMBL/GenBank/DDBJ databases">
        <title>De novo Genome Assembly of Clathrus columnatus (Basidiomycota, Fungi) Using Illumina and Nanopore Sequence Data.</title>
        <authorList>
            <person name="Ogiso-Tanaka E."/>
            <person name="Itagaki H."/>
            <person name="Hosoya T."/>
            <person name="Hosaka K."/>
        </authorList>
    </citation>
    <scope>NUCLEOTIDE SEQUENCE</scope>
    <source>
        <strain evidence="4">MO-923</strain>
    </source>
</reference>
<sequence length="792" mass="88425">MPRTPPDSGYELVPVCAYCMEMLTITSSNKNKLRHLPMSQLRTYMKAYNIRAPGTAVEKDDLVDAILKSKSNNGCLHPFHEGDGNRHASMSQSNINVPPQSPPSANQQRRPRSATSSAPPARPSPPVPTLNELLEKRDGEIARLPISTLKAILFENRVNTTVGVLEKDDLVRKVVALVEDERRDREIKRQEELEEARRAEQTHYEYEDHQQDDPFVSTGQNAATDDQEPNQVEGEPTLSSGLSNMNLNSRSHLHPDVSSSHEGLCVVCQDEHANMAIIDCGVNDVLLSRSRINIFKYLALEGFVVRSFGHVNVTFTEGLHNLNAAIVFLDYHLPVFGCFGFASPSVKVQLRTSWSAPNVLLEVLFFEKRFIDIEDYIREVLSVEKTELFFPALDLLSSPNNIPLGSLDAKSLYHSSLSLLTENGFLSSPSLLNTLEMSLALHAASPSIEAYYQYYRDHNLEETPLAAEEDIDHCTGSWAFWNNTKVCTAKRLDSLLKVHTESSTTEQPQLLSFDHVYPDREVVAPVVVLYGSVFASNFRSLHEYIYALSKESPPKVRYVFRHALVSGSDSSPHSLSGYGVFMDLKKMDYLALDDRRQLRSGDDSVMPGKDHAEEPADVDYVSTLTSPIDDSADLSQPLTEEEIADIGIKATSLISSAPKPLQALLDVSQNFPKYATTIGRGVTVSPEVLKEIEGNWQKLHFGFSSVWLNGVILQPHDVNVFGLLRLLRKEREVIEDITDLGLTSSQAIDLLTHDSLFSTQASNPVLDGLYDASDRREGSTISWWNDIEKDQR</sequence>
<dbReference type="Proteomes" id="UP001050691">
    <property type="component" value="Unassembled WGS sequence"/>
</dbReference>
<dbReference type="InterPro" id="IPR040693">
    <property type="entry name" value="UGGT_TRXL_1"/>
</dbReference>
<accession>A0AAV5APF0</accession>
<proteinExistence type="predicted"/>
<dbReference type="AlphaFoldDB" id="A0AAV5APF0"/>
<name>A0AAV5APF0_9AGAM</name>
<dbReference type="PANTHER" id="PTHR11226:SF0">
    <property type="entry name" value="UDP-GLUCOSE:GLYCOPROTEIN GLUCOSYLTRANSFERASE"/>
    <property type="match status" value="1"/>
</dbReference>
<dbReference type="Pfam" id="PF18400">
    <property type="entry name" value="Thioredoxin_12"/>
    <property type="match status" value="1"/>
</dbReference>
<evidence type="ECO:0000313" key="5">
    <source>
        <dbReference type="Proteomes" id="UP001050691"/>
    </source>
</evidence>
<feature type="compositionally biased region" description="Basic and acidic residues" evidence="1">
    <location>
        <begin position="192"/>
        <end position="212"/>
    </location>
</feature>
<keyword evidence="5" id="KW-1185">Reference proteome</keyword>
<feature type="domain" description="UGGT thioredoxin-like" evidence="2">
    <location>
        <begin position="378"/>
        <end position="570"/>
    </location>
</feature>
<feature type="region of interest" description="Disordered" evidence="1">
    <location>
        <begin position="192"/>
        <end position="253"/>
    </location>
</feature>
<dbReference type="PANTHER" id="PTHR11226">
    <property type="entry name" value="UDP-GLUCOSE GLYCOPROTEIN:GLUCOSYLTRANSFERASE"/>
    <property type="match status" value="1"/>
</dbReference>
<feature type="domain" description="UGGT thioredoxin-like" evidence="3">
    <location>
        <begin position="634"/>
        <end position="762"/>
    </location>
</feature>
<dbReference type="GO" id="GO:0036503">
    <property type="term" value="P:ERAD pathway"/>
    <property type="evidence" value="ECO:0007669"/>
    <property type="project" value="TreeGrafter"/>
</dbReference>
<gene>
    <name evidence="4" type="ORF">Clacol_009308</name>
</gene>
<dbReference type="GO" id="GO:0051082">
    <property type="term" value="F:unfolded protein binding"/>
    <property type="evidence" value="ECO:0007669"/>
    <property type="project" value="TreeGrafter"/>
</dbReference>
<organism evidence="4 5">
    <name type="scientific">Clathrus columnatus</name>
    <dbReference type="NCBI Taxonomy" id="1419009"/>
    <lineage>
        <taxon>Eukaryota</taxon>
        <taxon>Fungi</taxon>
        <taxon>Dikarya</taxon>
        <taxon>Basidiomycota</taxon>
        <taxon>Agaricomycotina</taxon>
        <taxon>Agaricomycetes</taxon>
        <taxon>Phallomycetidae</taxon>
        <taxon>Phallales</taxon>
        <taxon>Clathraceae</taxon>
        <taxon>Clathrus</taxon>
    </lineage>
</organism>
<feature type="compositionally biased region" description="Polar residues" evidence="1">
    <location>
        <begin position="88"/>
        <end position="108"/>
    </location>
</feature>
<dbReference type="EMBL" id="BPWL01000010">
    <property type="protein sequence ID" value="GJJ15034.1"/>
    <property type="molecule type" value="Genomic_DNA"/>
</dbReference>
<feature type="compositionally biased region" description="Low complexity" evidence="1">
    <location>
        <begin position="238"/>
        <end position="250"/>
    </location>
</feature>
<dbReference type="GO" id="GO:0018279">
    <property type="term" value="P:protein N-linked glycosylation via asparagine"/>
    <property type="evidence" value="ECO:0007669"/>
    <property type="project" value="TreeGrafter"/>
</dbReference>
<evidence type="ECO:0000256" key="1">
    <source>
        <dbReference type="SAM" id="MobiDB-lite"/>
    </source>
</evidence>
<dbReference type="Pfam" id="PF18401">
    <property type="entry name" value="Thioredoxin_13"/>
    <property type="match status" value="1"/>
</dbReference>